<dbReference type="AlphaFoldDB" id="A0A921MM00"/>
<dbReference type="InterPro" id="IPR008965">
    <property type="entry name" value="CBM2/CBM3_carb-bd_dom_sf"/>
</dbReference>
<proteinExistence type="predicted"/>
<sequence>MKKRRQLRKWGLACLVMALLVCSLPGTYAAAVGPSVIVFDTVESAQVGDTIALDIDVTDANYNVTDGKLVISYDGNALEYVSAEQGEAWAGGATLEYEVNPDTSGRVVVAFAADVSAAEGTIFTLNFRALQGGRTMVYLSGESYLTGVPLSLHPVASITVESGSPVIPPPYDPDRPGGETDIPDEETPGGDQPHPDGECPSAVFTDVNTDLWYHEGVDYVVANGLMLGTGSTTFSPDAGTTRSMLVTILYRMAGSPAVSASASFTDIEAGAFYYDAVLWASGNDITNGVSETSFAPDVLIDREQLATFLYRYAQFTGRDTTARADLTAFGDTDQISDFASEAMSWAVAEGIVQGGSNSMLLPHETASRGQIATMIYRFETAEKE</sequence>
<dbReference type="CDD" id="cd08547">
    <property type="entry name" value="Type_II_cohesin"/>
    <property type="match status" value="1"/>
</dbReference>
<dbReference type="RefSeq" id="WP_295369373.1">
    <property type="nucleotide sequence ID" value="NZ_DYUC01000065.1"/>
</dbReference>
<dbReference type="InterPro" id="IPR002102">
    <property type="entry name" value="Cohesin_dom"/>
</dbReference>
<keyword evidence="5" id="KW-0732">Signal</keyword>
<evidence type="ECO:0000256" key="3">
    <source>
        <dbReference type="ARBA" id="ARBA00022737"/>
    </source>
</evidence>
<comment type="subcellular location">
    <subcellularLocation>
        <location evidence="1">Secreted</location>
    </subcellularLocation>
</comment>
<dbReference type="Pfam" id="PF00963">
    <property type="entry name" value="Cohesin"/>
    <property type="match status" value="1"/>
</dbReference>
<dbReference type="GO" id="GO:0030246">
    <property type="term" value="F:carbohydrate binding"/>
    <property type="evidence" value="ECO:0007669"/>
    <property type="project" value="InterPro"/>
</dbReference>
<dbReference type="GO" id="GO:0005576">
    <property type="term" value="C:extracellular region"/>
    <property type="evidence" value="ECO:0007669"/>
    <property type="project" value="UniProtKB-SubCell"/>
</dbReference>
<feature type="signal peptide" evidence="5">
    <location>
        <begin position="1"/>
        <end position="29"/>
    </location>
</feature>
<keyword evidence="2" id="KW-0964">Secreted</keyword>
<evidence type="ECO:0000256" key="4">
    <source>
        <dbReference type="SAM" id="MobiDB-lite"/>
    </source>
</evidence>
<dbReference type="Gene3D" id="2.60.40.680">
    <property type="match status" value="1"/>
</dbReference>
<reference evidence="7" key="1">
    <citation type="journal article" date="2021" name="PeerJ">
        <title>Extensive microbial diversity within the chicken gut microbiome revealed by metagenomics and culture.</title>
        <authorList>
            <person name="Gilroy R."/>
            <person name="Ravi A."/>
            <person name="Getino M."/>
            <person name="Pursley I."/>
            <person name="Horton D.L."/>
            <person name="Alikhan N.F."/>
            <person name="Baker D."/>
            <person name="Gharbi K."/>
            <person name="Hall N."/>
            <person name="Watson M."/>
            <person name="Adriaenssens E.M."/>
            <person name="Foster-Nyarko E."/>
            <person name="Jarju S."/>
            <person name="Secka A."/>
            <person name="Antonio M."/>
            <person name="Oren A."/>
            <person name="Chaudhuri R.R."/>
            <person name="La Ragione R."/>
            <person name="Hildebrand F."/>
            <person name="Pallen M.J."/>
        </authorList>
    </citation>
    <scope>NUCLEOTIDE SEQUENCE</scope>
    <source>
        <strain evidence="7">CHK179-5677</strain>
    </source>
</reference>
<dbReference type="Pfam" id="PF00395">
    <property type="entry name" value="SLH"/>
    <property type="match status" value="3"/>
</dbReference>
<evidence type="ECO:0000259" key="6">
    <source>
        <dbReference type="PROSITE" id="PS51272"/>
    </source>
</evidence>
<dbReference type="EMBL" id="DYUC01000065">
    <property type="protein sequence ID" value="HJG86715.1"/>
    <property type="molecule type" value="Genomic_DNA"/>
</dbReference>
<gene>
    <name evidence="7" type="ORF">K8V01_06815</name>
</gene>
<evidence type="ECO:0000313" key="7">
    <source>
        <dbReference type="EMBL" id="HJG86715.1"/>
    </source>
</evidence>
<evidence type="ECO:0000256" key="1">
    <source>
        <dbReference type="ARBA" id="ARBA00004613"/>
    </source>
</evidence>
<feature type="domain" description="SLH" evidence="6">
    <location>
        <begin position="264"/>
        <end position="323"/>
    </location>
</feature>
<evidence type="ECO:0000256" key="2">
    <source>
        <dbReference type="ARBA" id="ARBA00022525"/>
    </source>
</evidence>
<reference evidence="7" key="2">
    <citation type="submission" date="2021-09" db="EMBL/GenBank/DDBJ databases">
        <authorList>
            <person name="Gilroy R."/>
        </authorList>
    </citation>
    <scope>NUCLEOTIDE SEQUENCE</scope>
    <source>
        <strain evidence="7">CHK179-5677</strain>
    </source>
</reference>
<organism evidence="7 8">
    <name type="scientific">Pseudoflavonifractor capillosus</name>
    <dbReference type="NCBI Taxonomy" id="106588"/>
    <lineage>
        <taxon>Bacteria</taxon>
        <taxon>Bacillati</taxon>
        <taxon>Bacillota</taxon>
        <taxon>Clostridia</taxon>
        <taxon>Eubacteriales</taxon>
        <taxon>Oscillospiraceae</taxon>
        <taxon>Pseudoflavonifractor</taxon>
    </lineage>
</organism>
<name>A0A921MM00_9FIRM</name>
<feature type="region of interest" description="Disordered" evidence="4">
    <location>
        <begin position="161"/>
        <end position="201"/>
    </location>
</feature>
<evidence type="ECO:0000256" key="5">
    <source>
        <dbReference type="SAM" id="SignalP"/>
    </source>
</evidence>
<dbReference type="PROSITE" id="PS51272">
    <property type="entry name" value="SLH"/>
    <property type="match status" value="3"/>
</dbReference>
<dbReference type="GO" id="GO:0000272">
    <property type="term" value="P:polysaccharide catabolic process"/>
    <property type="evidence" value="ECO:0007669"/>
    <property type="project" value="InterPro"/>
</dbReference>
<feature type="chain" id="PRO_5039307942" evidence="5">
    <location>
        <begin position="30"/>
        <end position="384"/>
    </location>
</feature>
<feature type="domain" description="SLH" evidence="6">
    <location>
        <begin position="326"/>
        <end position="384"/>
    </location>
</feature>
<comment type="caution">
    <text evidence="7">The sequence shown here is derived from an EMBL/GenBank/DDBJ whole genome shotgun (WGS) entry which is preliminary data.</text>
</comment>
<feature type="domain" description="SLH" evidence="6">
    <location>
        <begin position="200"/>
        <end position="263"/>
    </location>
</feature>
<dbReference type="SUPFAM" id="SSF49384">
    <property type="entry name" value="Carbohydrate-binding domain"/>
    <property type="match status" value="1"/>
</dbReference>
<keyword evidence="3" id="KW-0677">Repeat</keyword>
<evidence type="ECO:0000313" key="8">
    <source>
        <dbReference type="Proteomes" id="UP000760668"/>
    </source>
</evidence>
<protein>
    <submittedName>
        <fullName evidence="7">S-layer homology domain-containing protein</fullName>
    </submittedName>
</protein>
<accession>A0A921MM00</accession>
<dbReference type="Proteomes" id="UP000760668">
    <property type="component" value="Unassembled WGS sequence"/>
</dbReference>
<dbReference type="InterPro" id="IPR001119">
    <property type="entry name" value="SLH_dom"/>
</dbReference>